<name>A0A4V1BMA3_9ACTN</name>
<evidence type="ECO:0000313" key="3">
    <source>
        <dbReference type="Proteomes" id="UP000294853"/>
    </source>
</evidence>
<sequence length="278" mass="28833">MEHVFSRAAVGRARAWRTARALGVVSALILVAAPGAVSDDGIPTKEDGRSRGPTLSTGLGSAAPAKQFYRVPLTTLMADVSYEGIDAIASVFAVSPKGAPHPYGYFPPITVRTLAFGMIPSEVTISIAQYRVDAPDDDLSTPDPDGAATENIPVAWQLKGPAIEEGVHLLTGDADLRITSLSLDGQKMAVGPKCRTSTPARVTLHGQPGYIPNIGGRLAGSVDVPVFTGCGVNGEDLSPLITSMVSGTGNTLEVEQSDIALVDPLPKTTPAPFPIPKG</sequence>
<feature type="region of interest" description="Disordered" evidence="1">
    <location>
        <begin position="40"/>
        <end position="59"/>
    </location>
</feature>
<protein>
    <submittedName>
        <fullName evidence="2">Uncharacterized protein</fullName>
    </submittedName>
</protein>
<dbReference type="Proteomes" id="UP000294853">
    <property type="component" value="Chromosome"/>
</dbReference>
<dbReference type="KEGG" id="nsn:EXE58_09550"/>
<proteinExistence type="predicted"/>
<evidence type="ECO:0000256" key="1">
    <source>
        <dbReference type="SAM" id="MobiDB-lite"/>
    </source>
</evidence>
<accession>A0A4V1BMA3</accession>
<dbReference type="OrthoDB" id="3821392at2"/>
<dbReference type="EMBL" id="CP038436">
    <property type="protein sequence ID" value="QBX55672.1"/>
    <property type="molecule type" value="Genomic_DNA"/>
</dbReference>
<keyword evidence="3" id="KW-1185">Reference proteome</keyword>
<dbReference type="RefSeq" id="WP_135267663.1">
    <property type="nucleotide sequence ID" value="NZ_CP038436.1"/>
</dbReference>
<dbReference type="AlphaFoldDB" id="A0A4V1BMA3"/>
<evidence type="ECO:0000313" key="2">
    <source>
        <dbReference type="EMBL" id="QBX55672.1"/>
    </source>
</evidence>
<gene>
    <name evidence="2" type="ORF">EXE58_09550</name>
</gene>
<organism evidence="2 3">
    <name type="scientific">Nocardioides seonyuensis</name>
    <dbReference type="NCBI Taxonomy" id="2518371"/>
    <lineage>
        <taxon>Bacteria</taxon>
        <taxon>Bacillati</taxon>
        <taxon>Actinomycetota</taxon>
        <taxon>Actinomycetes</taxon>
        <taxon>Propionibacteriales</taxon>
        <taxon>Nocardioidaceae</taxon>
        <taxon>Nocardioides</taxon>
    </lineage>
</organism>
<reference evidence="2 3" key="1">
    <citation type="submission" date="2019-03" db="EMBL/GenBank/DDBJ databases">
        <title>Three New Species of Nocardioides, Nocardioides euryhalodurans sp. nov., Nocardioides seonyuensis sp. nov. and Nocardioides eburneoflavus sp. nov. Iolated from Soil.</title>
        <authorList>
            <person name="Roh S.G."/>
            <person name="Lee C."/>
            <person name="Kim M.-K."/>
            <person name="Kim S.B."/>
        </authorList>
    </citation>
    <scope>NUCLEOTIDE SEQUENCE [LARGE SCALE GENOMIC DNA]</scope>
    <source>
        <strain evidence="2 3">MMS17-SY207-3</strain>
    </source>
</reference>